<feature type="region of interest" description="Disordered" evidence="1">
    <location>
        <begin position="118"/>
        <end position="269"/>
    </location>
</feature>
<evidence type="ECO:0000313" key="3">
    <source>
        <dbReference type="Proteomes" id="UP000219689"/>
    </source>
</evidence>
<accession>A0A2A5QTD2</accession>
<comment type="caution">
    <text evidence="2">The sequence shown here is derived from an EMBL/GenBank/DDBJ whole genome shotgun (WGS) entry which is preliminary data.</text>
</comment>
<protein>
    <submittedName>
        <fullName evidence="2">Uncharacterized protein</fullName>
    </submittedName>
</protein>
<keyword evidence="3" id="KW-1185">Reference proteome</keyword>
<dbReference type="RefSeq" id="WP_097379028.1">
    <property type="nucleotide sequence ID" value="NZ_NXNI01000001.1"/>
</dbReference>
<name>A0A2A5QTD2_9EURY</name>
<dbReference type="OrthoDB" id="178142at2157"/>
<sequence length="269" mass="28723">MTESTTEPPADAPLEVDSSIDALFEELEETDSSGDHRTETTDGDEIGEGDVDGVEDQTAADVFDQLRADGTDGDTDDVLADETPDDIIASVDEPAPEPATPVDDELLADDDELTEFLLTGRREDEEFLWVETDGSDEGSDTAAGADESDAIETDPRTDDTTESERIDERPGTNDPHGTASERTPETEPDADGETAPNSSPAVSSEEGVTDSAPDVDSDEPVAETEPDDTGDDETESELHDGDDEDDSTTADEESSGFLGRLWSRLRGLF</sequence>
<dbReference type="Proteomes" id="UP000219689">
    <property type="component" value="Unassembled WGS sequence"/>
</dbReference>
<feature type="compositionally biased region" description="Basic and acidic residues" evidence="1">
    <location>
        <begin position="153"/>
        <end position="171"/>
    </location>
</feature>
<evidence type="ECO:0000313" key="2">
    <source>
        <dbReference type="EMBL" id="PCR90084.1"/>
    </source>
</evidence>
<feature type="region of interest" description="Disordered" evidence="1">
    <location>
        <begin position="1"/>
        <end position="80"/>
    </location>
</feature>
<feature type="compositionally biased region" description="Acidic residues" evidence="1">
    <location>
        <begin position="213"/>
        <end position="254"/>
    </location>
</feature>
<feature type="compositionally biased region" description="Acidic residues" evidence="1">
    <location>
        <begin position="125"/>
        <end position="139"/>
    </location>
</feature>
<proteinExistence type="predicted"/>
<organism evidence="2 3">
    <name type="scientific">Natrinema ejinorense</name>
    <dbReference type="NCBI Taxonomy" id="373386"/>
    <lineage>
        <taxon>Archaea</taxon>
        <taxon>Methanobacteriati</taxon>
        <taxon>Methanobacteriota</taxon>
        <taxon>Stenosarchaea group</taxon>
        <taxon>Halobacteria</taxon>
        <taxon>Halobacteriales</taxon>
        <taxon>Natrialbaceae</taxon>
        <taxon>Natrinema</taxon>
    </lineage>
</organism>
<feature type="compositionally biased region" description="Acidic residues" evidence="1">
    <location>
        <begin position="71"/>
        <end position="80"/>
    </location>
</feature>
<feature type="compositionally biased region" description="Acidic residues" evidence="1">
    <location>
        <begin position="41"/>
        <end position="55"/>
    </location>
</feature>
<dbReference type="AlphaFoldDB" id="A0A2A5QTD2"/>
<reference evidence="2 3" key="1">
    <citation type="submission" date="2017-09" db="EMBL/GenBank/DDBJ databases">
        <title>Genome sequences of Natrinema ejinorence JCM 13890T.</title>
        <authorList>
            <person name="Roh S.W."/>
            <person name="Kim Y.B."/>
            <person name="Kim J.Y."/>
        </authorList>
    </citation>
    <scope>NUCLEOTIDE SEQUENCE [LARGE SCALE GENOMIC DNA]</scope>
    <source>
        <strain evidence="2 3">JCM 13890</strain>
    </source>
</reference>
<gene>
    <name evidence="2" type="ORF">CP557_05725</name>
</gene>
<dbReference type="EMBL" id="NXNI01000001">
    <property type="protein sequence ID" value="PCR90084.1"/>
    <property type="molecule type" value="Genomic_DNA"/>
</dbReference>
<evidence type="ECO:0000256" key="1">
    <source>
        <dbReference type="SAM" id="MobiDB-lite"/>
    </source>
</evidence>
<feature type="compositionally biased region" description="Acidic residues" evidence="1">
    <location>
        <begin position="23"/>
        <end position="32"/>
    </location>
</feature>